<dbReference type="PANTHER" id="PTHR48081">
    <property type="entry name" value="AB HYDROLASE SUPERFAMILY PROTEIN C4A8.06C"/>
    <property type="match status" value="1"/>
</dbReference>
<accession>A0ABU7LAQ0</accession>
<name>A0ABU7LAQ0_9NOCA</name>
<proteinExistence type="predicted"/>
<organism evidence="3 4">
    <name type="scientific">Rhodococcus artemisiae</name>
    <dbReference type="NCBI Taxonomy" id="714159"/>
    <lineage>
        <taxon>Bacteria</taxon>
        <taxon>Bacillati</taxon>
        <taxon>Actinomycetota</taxon>
        <taxon>Actinomycetes</taxon>
        <taxon>Mycobacteriales</taxon>
        <taxon>Nocardiaceae</taxon>
        <taxon>Rhodococcus</taxon>
    </lineage>
</organism>
<feature type="domain" description="Alpha/beta hydrolase fold-3" evidence="2">
    <location>
        <begin position="92"/>
        <end position="293"/>
    </location>
</feature>
<dbReference type="InterPro" id="IPR050300">
    <property type="entry name" value="GDXG_lipolytic_enzyme"/>
</dbReference>
<evidence type="ECO:0000259" key="2">
    <source>
        <dbReference type="Pfam" id="PF07859"/>
    </source>
</evidence>
<sequence length="327" mass="35812">MSFRASVTWHDRTSRIALILLWIVRILVKPILSIWPSNDFGIGLLGRLSWVVDKVTPRPRSVQIVDADLGGVPGECIISPKPVDDPLEDATILYFHGGGFIFCGPSTHRQLCVQLALDSGAPVYSMDYRQVPAVPIAGSVHDAMNAYTALLETAVDPTRIIVGGDSAGGYLAVKVAEIAARRGLQRPAAVIGYSPLLSLDLDDSGHDLEYMKKDAYLPIEALEKLRPRWLAGQEAIEGEMNPVDADPDLFPPMFLSAAEFELTRPDVEDMTERLTDAGKTVETHLWREQIHAWPVLARALPEAMELIGLSTRFARRAVVAVDDGRAA</sequence>
<dbReference type="Proteomes" id="UP001336020">
    <property type="component" value="Unassembled WGS sequence"/>
</dbReference>
<dbReference type="Gene3D" id="3.40.50.1820">
    <property type="entry name" value="alpha/beta hydrolase"/>
    <property type="match status" value="1"/>
</dbReference>
<dbReference type="PANTHER" id="PTHR48081:SF8">
    <property type="entry name" value="ALPHA_BETA HYDROLASE FOLD-3 DOMAIN-CONTAINING PROTEIN-RELATED"/>
    <property type="match status" value="1"/>
</dbReference>
<dbReference type="RefSeq" id="WP_330133863.1">
    <property type="nucleotide sequence ID" value="NZ_JAUTXY010000005.1"/>
</dbReference>
<keyword evidence="4" id="KW-1185">Reference proteome</keyword>
<dbReference type="Pfam" id="PF07859">
    <property type="entry name" value="Abhydrolase_3"/>
    <property type="match status" value="1"/>
</dbReference>
<keyword evidence="1 3" id="KW-0378">Hydrolase</keyword>
<dbReference type="InterPro" id="IPR013094">
    <property type="entry name" value="AB_hydrolase_3"/>
</dbReference>
<dbReference type="EMBL" id="JAUTXY010000005">
    <property type="protein sequence ID" value="MEE2058628.1"/>
    <property type="molecule type" value="Genomic_DNA"/>
</dbReference>
<dbReference type="SUPFAM" id="SSF53474">
    <property type="entry name" value="alpha/beta-Hydrolases"/>
    <property type="match status" value="1"/>
</dbReference>
<reference evidence="3 4" key="1">
    <citation type="submission" date="2023-07" db="EMBL/GenBank/DDBJ databases">
        <authorList>
            <person name="Girao M."/>
            <person name="Carvalho M.F."/>
        </authorList>
    </citation>
    <scope>NUCLEOTIDE SEQUENCE [LARGE SCALE GENOMIC DNA]</scope>
    <source>
        <strain evidence="3 4">YIM65754</strain>
    </source>
</reference>
<gene>
    <name evidence="3" type="ORF">Q7514_13980</name>
</gene>
<evidence type="ECO:0000313" key="4">
    <source>
        <dbReference type="Proteomes" id="UP001336020"/>
    </source>
</evidence>
<evidence type="ECO:0000313" key="3">
    <source>
        <dbReference type="EMBL" id="MEE2058628.1"/>
    </source>
</evidence>
<dbReference type="InterPro" id="IPR029058">
    <property type="entry name" value="AB_hydrolase_fold"/>
</dbReference>
<evidence type="ECO:0000256" key="1">
    <source>
        <dbReference type="ARBA" id="ARBA00022801"/>
    </source>
</evidence>
<comment type="caution">
    <text evidence="3">The sequence shown here is derived from an EMBL/GenBank/DDBJ whole genome shotgun (WGS) entry which is preliminary data.</text>
</comment>
<dbReference type="GO" id="GO:0016787">
    <property type="term" value="F:hydrolase activity"/>
    <property type="evidence" value="ECO:0007669"/>
    <property type="project" value="UniProtKB-KW"/>
</dbReference>
<protein>
    <submittedName>
        <fullName evidence="3">Alpha/beta hydrolase</fullName>
    </submittedName>
</protein>